<dbReference type="AlphaFoldDB" id="A0A8J9TJZ8"/>
<dbReference type="EMBL" id="OU594945">
    <property type="protein sequence ID" value="CAG9289682.1"/>
    <property type="molecule type" value="Genomic_DNA"/>
</dbReference>
<name>A0A8J9TJZ8_PHATR</name>
<gene>
    <name evidence="1" type="ORF">PTTT1_LOCUS42411</name>
</gene>
<evidence type="ECO:0000313" key="1">
    <source>
        <dbReference type="EMBL" id="CAG9289682.1"/>
    </source>
</evidence>
<sequence>MNTISSLTLRTLRPRPSLSVRRLFGDAPVELRHSDASAKIVSRRGWQAYVQKYPRKIEAKKKVEDKTEWPKSVRYSTYAASAVLVPYFAVWFAASNRRAREAVFPLLSDGLREKLRNYFGMEDLDALSYTEIVEEKRTVPRRLDQELSEKERLQQSQIESILLSDVAIRLQTVEDDNVTVHADDTYRRIPASTPGNVSTLLHVLGDSANSTSSNVSVAVDFPQDKTADTIGDEFLENSFDKVESPKDPLLSTIHTYSLWHYQPSAASRSTQQTSSSAGISRDDVNRSWLVQQVDLLERELRGASTRPVDDILEELNQAKSELRALRWKRFLPWRN</sequence>
<organism evidence="1">
    <name type="scientific">Phaeodactylum tricornutum</name>
    <name type="common">Diatom</name>
    <dbReference type="NCBI Taxonomy" id="2850"/>
    <lineage>
        <taxon>Eukaryota</taxon>
        <taxon>Sar</taxon>
        <taxon>Stramenopiles</taxon>
        <taxon>Ochrophyta</taxon>
        <taxon>Bacillariophyta</taxon>
        <taxon>Bacillariophyceae</taxon>
        <taxon>Bacillariophycidae</taxon>
        <taxon>Naviculales</taxon>
        <taxon>Phaeodactylaceae</taxon>
        <taxon>Phaeodactylum</taxon>
    </lineage>
</organism>
<protein>
    <submittedName>
        <fullName evidence="1">Uncharacterized protein</fullName>
    </submittedName>
</protein>
<accession>A0A8J9TJZ8</accession>
<dbReference type="Proteomes" id="UP000836788">
    <property type="component" value="Chromosome 4"/>
</dbReference>
<proteinExistence type="predicted"/>
<reference evidence="1" key="1">
    <citation type="submission" date="2022-02" db="EMBL/GenBank/DDBJ databases">
        <authorList>
            <person name="Giguere J D."/>
        </authorList>
    </citation>
    <scope>NUCLEOTIDE SEQUENCE</scope>
    <source>
        <strain evidence="1">CCAP 1055/1</strain>
    </source>
</reference>